<dbReference type="InterPro" id="IPR013083">
    <property type="entry name" value="Znf_RING/FYVE/PHD"/>
</dbReference>
<gene>
    <name evidence="6" type="ORF">EK21DRAFT_118545</name>
</gene>
<proteinExistence type="predicted"/>
<evidence type="ECO:0000313" key="7">
    <source>
        <dbReference type="Proteomes" id="UP000799777"/>
    </source>
</evidence>
<organism evidence="6 7">
    <name type="scientific">Setomelanomma holmii</name>
    <dbReference type="NCBI Taxonomy" id="210430"/>
    <lineage>
        <taxon>Eukaryota</taxon>
        <taxon>Fungi</taxon>
        <taxon>Dikarya</taxon>
        <taxon>Ascomycota</taxon>
        <taxon>Pezizomycotina</taxon>
        <taxon>Dothideomycetes</taxon>
        <taxon>Pleosporomycetidae</taxon>
        <taxon>Pleosporales</taxon>
        <taxon>Pleosporineae</taxon>
        <taxon>Phaeosphaeriaceae</taxon>
        <taxon>Setomelanomma</taxon>
    </lineage>
</organism>
<dbReference type="Proteomes" id="UP000799777">
    <property type="component" value="Unassembled WGS sequence"/>
</dbReference>
<dbReference type="GO" id="GO:0008270">
    <property type="term" value="F:zinc ion binding"/>
    <property type="evidence" value="ECO:0007669"/>
    <property type="project" value="UniProtKB-KW"/>
</dbReference>
<keyword evidence="2 4" id="KW-0863">Zinc-finger</keyword>
<comment type="caution">
    <text evidence="6">The sequence shown here is derived from an EMBL/GenBank/DDBJ whole genome shotgun (WGS) entry which is preliminary data.</text>
</comment>
<accession>A0A9P4GY67</accession>
<dbReference type="Gene3D" id="3.30.40.10">
    <property type="entry name" value="Zinc/RING finger domain, C3HC4 (zinc finger)"/>
    <property type="match status" value="1"/>
</dbReference>
<evidence type="ECO:0000256" key="1">
    <source>
        <dbReference type="ARBA" id="ARBA00022723"/>
    </source>
</evidence>
<evidence type="ECO:0000259" key="5">
    <source>
        <dbReference type="PROSITE" id="PS50089"/>
    </source>
</evidence>
<keyword evidence="7" id="KW-1185">Reference proteome</keyword>
<evidence type="ECO:0000256" key="3">
    <source>
        <dbReference type="ARBA" id="ARBA00022833"/>
    </source>
</evidence>
<dbReference type="AlphaFoldDB" id="A0A9P4GY67"/>
<dbReference type="InterPro" id="IPR001841">
    <property type="entry name" value="Znf_RING"/>
</dbReference>
<feature type="domain" description="RING-type" evidence="5">
    <location>
        <begin position="226"/>
        <end position="287"/>
    </location>
</feature>
<keyword evidence="1" id="KW-0479">Metal-binding</keyword>
<keyword evidence="3" id="KW-0862">Zinc</keyword>
<sequence>MTQLEPEHPPGRHCPASAEVYRHVRRRMRKLSTVRKLSQPQQILQDLDVREIESIMKQEHLSLVDFQDLYASEKNYEHKAARACEWLVSVLQSHMRLLGREHEMRMFRFAIEKELAGAQADWSDMERLYMVLTNFKGADAGQGLKMAFIWVLQLNFADTLGPMGKLAAQRCEARERVLQRDSQVEETRVKIIDRLHEIKVDHFACAVPLSCLRPRPDVIDDNEGSCPVCQNSYSDLGGNTAQELLSDYPVRIKYCGHIIGKACLERWIMTPKIDVAKYPHRTCPLCRVKIEGVRAPSVSSGLNLHLKRDRRAMENLRELADGWDMEYEECLETIVACMSAEIAGEELLALIDRQKGKTRWGFEKDEKILRETMEGVNKEKWAWGFRGDHAWRQLRDEWMKSGVVRQS</sequence>
<evidence type="ECO:0000256" key="4">
    <source>
        <dbReference type="PROSITE-ProRule" id="PRU00175"/>
    </source>
</evidence>
<dbReference type="OrthoDB" id="8062037at2759"/>
<dbReference type="SUPFAM" id="SSF57850">
    <property type="entry name" value="RING/U-box"/>
    <property type="match status" value="1"/>
</dbReference>
<dbReference type="Pfam" id="PF00097">
    <property type="entry name" value="zf-C3HC4"/>
    <property type="match status" value="1"/>
</dbReference>
<dbReference type="PROSITE" id="PS50089">
    <property type="entry name" value="ZF_RING_2"/>
    <property type="match status" value="1"/>
</dbReference>
<dbReference type="EMBL" id="ML978331">
    <property type="protein sequence ID" value="KAF2023674.1"/>
    <property type="molecule type" value="Genomic_DNA"/>
</dbReference>
<name>A0A9P4GY67_9PLEO</name>
<dbReference type="InterPro" id="IPR018957">
    <property type="entry name" value="Znf_C3HC4_RING-type"/>
</dbReference>
<reference evidence="6" key="1">
    <citation type="journal article" date="2020" name="Stud. Mycol.">
        <title>101 Dothideomycetes genomes: a test case for predicting lifestyles and emergence of pathogens.</title>
        <authorList>
            <person name="Haridas S."/>
            <person name="Albert R."/>
            <person name="Binder M."/>
            <person name="Bloem J."/>
            <person name="Labutti K."/>
            <person name="Salamov A."/>
            <person name="Andreopoulos B."/>
            <person name="Baker S."/>
            <person name="Barry K."/>
            <person name="Bills G."/>
            <person name="Bluhm B."/>
            <person name="Cannon C."/>
            <person name="Castanera R."/>
            <person name="Culley D."/>
            <person name="Daum C."/>
            <person name="Ezra D."/>
            <person name="Gonzalez J."/>
            <person name="Henrissat B."/>
            <person name="Kuo A."/>
            <person name="Liang C."/>
            <person name="Lipzen A."/>
            <person name="Lutzoni F."/>
            <person name="Magnuson J."/>
            <person name="Mondo S."/>
            <person name="Nolan M."/>
            <person name="Ohm R."/>
            <person name="Pangilinan J."/>
            <person name="Park H.-J."/>
            <person name="Ramirez L."/>
            <person name="Alfaro M."/>
            <person name="Sun H."/>
            <person name="Tritt A."/>
            <person name="Yoshinaga Y."/>
            <person name="Zwiers L.-H."/>
            <person name="Turgeon B."/>
            <person name="Goodwin S."/>
            <person name="Spatafora J."/>
            <person name="Crous P."/>
            <person name="Grigoriev I."/>
        </authorList>
    </citation>
    <scope>NUCLEOTIDE SEQUENCE</scope>
    <source>
        <strain evidence="6">CBS 110217</strain>
    </source>
</reference>
<evidence type="ECO:0000313" key="6">
    <source>
        <dbReference type="EMBL" id="KAF2023674.1"/>
    </source>
</evidence>
<protein>
    <recommendedName>
        <fullName evidence="5">RING-type domain-containing protein</fullName>
    </recommendedName>
</protein>
<evidence type="ECO:0000256" key="2">
    <source>
        <dbReference type="ARBA" id="ARBA00022771"/>
    </source>
</evidence>